<dbReference type="Proteomes" id="UP000243459">
    <property type="component" value="Chromosome 5"/>
</dbReference>
<evidence type="ECO:0000256" key="2">
    <source>
        <dbReference type="SAM" id="MobiDB-lite"/>
    </source>
</evidence>
<proteinExistence type="predicted"/>
<dbReference type="EMBL" id="CM007385">
    <property type="protein sequence ID" value="ONK69289.1"/>
    <property type="molecule type" value="Genomic_DNA"/>
</dbReference>
<dbReference type="Pfam" id="PF13894">
    <property type="entry name" value="zf-C2H2_4"/>
    <property type="match status" value="1"/>
</dbReference>
<dbReference type="PANTHER" id="PTHR47591">
    <property type="entry name" value="ZINC FINGER PROTEIN ZAT2-RELATED"/>
    <property type="match status" value="1"/>
</dbReference>
<dbReference type="OrthoDB" id="6077919at2759"/>
<dbReference type="Pfam" id="PF13912">
    <property type="entry name" value="zf-C2H2_6"/>
    <property type="match status" value="2"/>
</dbReference>
<keyword evidence="5" id="KW-1185">Reference proteome</keyword>
<feature type="compositionally biased region" description="Polar residues" evidence="2">
    <location>
        <begin position="103"/>
        <end position="129"/>
    </location>
</feature>
<gene>
    <name evidence="4" type="ORF">A4U43_C05F21290</name>
</gene>
<evidence type="ECO:0000313" key="4">
    <source>
        <dbReference type="EMBL" id="ONK69289.1"/>
    </source>
</evidence>
<reference evidence="5" key="1">
    <citation type="journal article" date="2017" name="Nat. Commun.">
        <title>The asparagus genome sheds light on the origin and evolution of a young Y chromosome.</title>
        <authorList>
            <person name="Harkess A."/>
            <person name="Zhou J."/>
            <person name="Xu C."/>
            <person name="Bowers J.E."/>
            <person name="Van der Hulst R."/>
            <person name="Ayyampalayam S."/>
            <person name="Mercati F."/>
            <person name="Riccardi P."/>
            <person name="McKain M.R."/>
            <person name="Kakrana A."/>
            <person name="Tang H."/>
            <person name="Ray J."/>
            <person name="Groenendijk J."/>
            <person name="Arikit S."/>
            <person name="Mathioni S.M."/>
            <person name="Nakano M."/>
            <person name="Shan H."/>
            <person name="Telgmann-Rauber A."/>
            <person name="Kanno A."/>
            <person name="Yue Z."/>
            <person name="Chen H."/>
            <person name="Li W."/>
            <person name="Chen Y."/>
            <person name="Xu X."/>
            <person name="Zhang Y."/>
            <person name="Luo S."/>
            <person name="Chen H."/>
            <person name="Gao J."/>
            <person name="Mao Z."/>
            <person name="Pires J.C."/>
            <person name="Luo M."/>
            <person name="Kudrna D."/>
            <person name="Wing R.A."/>
            <person name="Meyers B.C."/>
            <person name="Yi K."/>
            <person name="Kong H."/>
            <person name="Lavrijsen P."/>
            <person name="Sunseri F."/>
            <person name="Falavigna A."/>
            <person name="Ye Y."/>
            <person name="Leebens-Mack J.H."/>
            <person name="Chen G."/>
        </authorList>
    </citation>
    <scope>NUCLEOTIDE SEQUENCE [LARGE SCALE GENOMIC DNA]</scope>
    <source>
        <strain evidence="5">cv. DH0086</strain>
    </source>
</reference>
<feature type="domain" description="C2H2-type" evidence="3">
    <location>
        <begin position="229"/>
        <end position="256"/>
    </location>
</feature>
<feature type="compositionally biased region" description="Polar residues" evidence="2">
    <location>
        <begin position="36"/>
        <end position="56"/>
    </location>
</feature>
<feature type="region of interest" description="Disordered" evidence="2">
    <location>
        <begin position="1"/>
        <end position="56"/>
    </location>
</feature>
<keyword evidence="1" id="KW-0863">Zinc-finger</keyword>
<dbReference type="PROSITE" id="PS00028">
    <property type="entry name" value="ZINC_FINGER_C2H2_1"/>
    <property type="match status" value="3"/>
</dbReference>
<keyword evidence="1" id="KW-0862">Zinc</keyword>
<keyword evidence="1" id="KW-0479">Metal-binding</keyword>
<dbReference type="Gene3D" id="3.30.160.60">
    <property type="entry name" value="Classic Zinc Finger"/>
    <property type="match status" value="1"/>
</dbReference>
<dbReference type="Gramene" id="ONK69289">
    <property type="protein sequence ID" value="ONK69289"/>
    <property type="gene ID" value="A4U43_C05F21290"/>
</dbReference>
<evidence type="ECO:0000313" key="5">
    <source>
        <dbReference type="Proteomes" id="UP000243459"/>
    </source>
</evidence>
<name>A0A5P1EXE5_ASPOF</name>
<dbReference type="GO" id="GO:0008270">
    <property type="term" value="F:zinc ion binding"/>
    <property type="evidence" value="ECO:0007669"/>
    <property type="project" value="UniProtKB-KW"/>
</dbReference>
<sequence>MRAMQQKEASNKKADSEVNGSVSKMHEKDYNEETSSDVTESNSGKSQQAIESSETNNLNMITCPECPKIFPTPKALYGHLRSHPERAYRGANKPVKNLKRRSNQTSTVTNWRRSNPTSTVTNWQQSNPTSTVTNWGLRAKRGRTTPEEFAAQTLLIISETVVIVPVKRPEESPKGSKTYQCNICDRTFASHQALGGHRASHNKKTEPHEGVTENGVVQADARAATAIEHKCKVCSEVFATGQALGGHMRRHYNGPPLTGNALENVGNANENENVENVERGNRGSRLFDLNEYPPQFEEVYGAAV</sequence>
<organism evidence="4 5">
    <name type="scientific">Asparagus officinalis</name>
    <name type="common">Garden asparagus</name>
    <dbReference type="NCBI Taxonomy" id="4686"/>
    <lineage>
        <taxon>Eukaryota</taxon>
        <taxon>Viridiplantae</taxon>
        <taxon>Streptophyta</taxon>
        <taxon>Embryophyta</taxon>
        <taxon>Tracheophyta</taxon>
        <taxon>Spermatophyta</taxon>
        <taxon>Magnoliopsida</taxon>
        <taxon>Liliopsida</taxon>
        <taxon>Asparagales</taxon>
        <taxon>Asparagaceae</taxon>
        <taxon>Asparagoideae</taxon>
        <taxon>Asparagus</taxon>
    </lineage>
</organism>
<accession>A0A5P1EXE5</accession>
<dbReference type="SUPFAM" id="SSF57667">
    <property type="entry name" value="beta-beta-alpha zinc fingers"/>
    <property type="match status" value="2"/>
</dbReference>
<dbReference type="AlphaFoldDB" id="A0A5P1EXE5"/>
<feature type="domain" description="C2H2-type" evidence="3">
    <location>
        <begin position="179"/>
        <end position="206"/>
    </location>
</feature>
<dbReference type="OMA" id="RTFASHQ"/>
<feature type="region of interest" description="Disordered" evidence="2">
    <location>
        <begin position="97"/>
        <end position="129"/>
    </location>
</feature>
<dbReference type="InterPro" id="IPR036236">
    <property type="entry name" value="Znf_C2H2_sf"/>
</dbReference>
<evidence type="ECO:0000259" key="3">
    <source>
        <dbReference type="PROSITE" id="PS50157"/>
    </source>
</evidence>
<dbReference type="PROSITE" id="PS50157">
    <property type="entry name" value="ZINC_FINGER_C2H2_2"/>
    <property type="match status" value="3"/>
</dbReference>
<protein>
    <recommendedName>
        <fullName evidence="3">C2H2-type domain-containing protein</fullName>
    </recommendedName>
</protein>
<feature type="domain" description="C2H2-type" evidence="3">
    <location>
        <begin position="61"/>
        <end position="83"/>
    </location>
</feature>
<evidence type="ECO:0000256" key="1">
    <source>
        <dbReference type="PROSITE-ProRule" id="PRU00042"/>
    </source>
</evidence>
<dbReference type="InterPro" id="IPR013087">
    <property type="entry name" value="Znf_C2H2_type"/>
</dbReference>
<dbReference type="PANTHER" id="PTHR47591:SF1">
    <property type="entry name" value="ZINC FINGER PROTEIN ZAT2-RELATED"/>
    <property type="match status" value="1"/>
</dbReference>
<dbReference type="SMART" id="SM00355">
    <property type="entry name" value="ZnF_C2H2"/>
    <property type="match status" value="3"/>
</dbReference>